<sequence>MTLHRFKQLQRCFSFNATPTTLPQDVAARILPLLNPLKITGGQYIHVGRDVALDEANVACRLSQGRHMIVYNPMKPTEKYHFRLYIVRSNVLDQLSGVMNQAEAQALREELDKVSKIKQHVLEVTRLLFGTIRVVRTDNHYTSVQFLQELRLKGLYGRVTVIAVSSHPGMLAASSCDGNVLNMVSNVDSTKSTTVKWKLDNEHREFPAPKCVANYNNNMHGVDRLDQIRGQFSMADGHSYKRWHKKLALALIDVASSNAYLRRRMVKLELTTRDPYKTFVIELIGELINGQ</sequence>
<dbReference type="Pfam" id="PF13843">
    <property type="entry name" value="DDE_Tnp_1_7"/>
    <property type="match status" value="2"/>
</dbReference>
<evidence type="ECO:0000313" key="2">
    <source>
        <dbReference type="EMBL" id="OWY99549.1"/>
    </source>
</evidence>
<reference evidence="3" key="1">
    <citation type="submission" date="2017-03" db="EMBL/GenBank/DDBJ databases">
        <title>Phytopthora megakarya and P. palmivora, two closely related causual agents of cacao black pod achieved similar genome size and gene model numbers by different mechanisms.</title>
        <authorList>
            <person name="Ali S."/>
            <person name="Shao J."/>
            <person name="Larry D.J."/>
            <person name="Kronmiller B."/>
            <person name="Shen D."/>
            <person name="Strem M.D."/>
            <person name="Melnick R.L."/>
            <person name="Guiltinan M.J."/>
            <person name="Tyler B.M."/>
            <person name="Meinhardt L.W."/>
            <person name="Bailey B.A."/>
        </authorList>
    </citation>
    <scope>NUCLEOTIDE SEQUENCE [LARGE SCALE GENOMIC DNA]</scope>
    <source>
        <strain evidence="3">zdho120</strain>
    </source>
</reference>
<keyword evidence="3" id="KW-1185">Reference proteome</keyword>
<gene>
    <name evidence="2" type="ORF">PHMEG_00029433</name>
</gene>
<dbReference type="EMBL" id="NBNE01008376">
    <property type="protein sequence ID" value="OWY99549.1"/>
    <property type="molecule type" value="Genomic_DNA"/>
</dbReference>
<feature type="domain" description="PiggyBac transposable element-derived protein" evidence="1">
    <location>
        <begin position="1"/>
        <end position="157"/>
    </location>
</feature>
<dbReference type="PANTHER" id="PTHR46599">
    <property type="entry name" value="PIGGYBAC TRANSPOSABLE ELEMENT-DERIVED PROTEIN 4"/>
    <property type="match status" value="1"/>
</dbReference>
<dbReference type="OrthoDB" id="126335at2759"/>
<proteinExistence type="predicted"/>
<dbReference type="AlphaFoldDB" id="A0A225V577"/>
<accession>A0A225V577</accession>
<evidence type="ECO:0000259" key="1">
    <source>
        <dbReference type="Pfam" id="PF13843"/>
    </source>
</evidence>
<name>A0A225V577_9STRA</name>
<organism evidence="2 3">
    <name type="scientific">Phytophthora megakarya</name>
    <dbReference type="NCBI Taxonomy" id="4795"/>
    <lineage>
        <taxon>Eukaryota</taxon>
        <taxon>Sar</taxon>
        <taxon>Stramenopiles</taxon>
        <taxon>Oomycota</taxon>
        <taxon>Peronosporomycetes</taxon>
        <taxon>Peronosporales</taxon>
        <taxon>Peronosporaceae</taxon>
        <taxon>Phytophthora</taxon>
    </lineage>
</organism>
<dbReference type="STRING" id="4795.A0A225V577"/>
<protein>
    <submittedName>
        <fullName evidence="2">Transposase</fullName>
    </submittedName>
</protein>
<evidence type="ECO:0000313" key="3">
    <source>
        <dbReference type="Proteomes" id="UP000198211"/>
    </source>
</evidence>
<dbReference type="Proteomes" id="UP000198211">
    <property type="component" value="Unassembled WGS sequence"/>
</dbReference>
<feature type="domain" description="PiggyBac transposable element-derived protein" evidence="1">
    <location>
        <begin position="170"/>
        <end position="260"/>
    </location>
</feature>
<dbReference type="PANTHER" id="PTHR46599:SF3">
    <property type="entry name" value="PIGGYBAC TRANSPOSABLE ELEMENT-DERIVED PROTEIN 4"/>
    <property type="match status" value="1"/>
</dbReference>
<dbReference type="InterPro" id="IPR029526">
    <property type="entry name" value="PGBD"/>
</dbReference>
<comment type="caution">
    <text evidence="2">The sequence shown here is derived from an EMBL/GenBank/DDBJ whole genome shotgun (WGS) entry which is preliminary data.</text>
</comment>